<evidence type="ECO:0000256" key="7">
    <source>
        <dbReference type="SAM" id="SignalP"/>
    </source>
</evidence>
<dbReference type="PANTHER" id="PTHR30024:SF48">
    <property type="entry name" value="ABC TRANSPORTER SUBSTRATE-BINDING PROTEIN"/>
    <property type="match status" value="1"/>
</dbReference>
<evidence type="ECO:0000256" key="3">
    <source>
        <dbReference type="ARBA" id="ARBA00022448"/>
    </source>
</evidence>
<keyword evidence="3" id="KW-0813">Transport</keyword>
<dbReference type="CDD" id="cd13558">
    <property type="entry name" value="PBP2_SsuA_like_2"/>
    <property type="match status" value="1"/>
</dbReference>
<name>A0A3A4KQT9_9NOCA</name>
<dbReference type="OrthoDB" id="506623at2"/>
<reference evidence="9 10" key="1">
    <citation type="submission" date="2018-09" db="EMBL/GenBank/DDBJ databases">
        <title>YIM PH21274 draft genome.</title>
        <authorList>
            <person name="Miao C."/>
        </authorList>
    </citation>
    <scope>NUCLEOTIDE SEQUENCE [LARGE SCALE GENOMIC DNA]</scope>
    <source>
        <strain evidence="9 10">YIM PH 21724</strain>
    </source>
</reference>
<dbReference type="SMART" id="SM00062">
    <property type="entry name" value="PBPb"/>
    <property type="match status" value="1"/>
</dbReference>
<evidence type="ECO:0000256" key="1">
    <source>
        <dbReference type="ARBA" id="ARBA00004418"/>
    </source>
</evidence>
<comment type="subcellular location">
    <subcellularLocation>
        <location evidence="1">Periplasm</location>
    </subcellularLocation>
</comment>
<accession>A0A3A4KQT9</accession>
<gene>
    <name evidence="9" type="ORF">D5S18_05625</name>
</gene>
<dbReference type="Pfam" id="PF09084">
    <property type="entry name" value="NMT1"/>
    <property type="match status" value="1"/>
</dbReference>
<dbReference type="GO" id="GO:0042597">
    <property type="term" value="C:periplasmic space"/>
    <property type="evidence" value="ECO:0007669"/>
    <property type="project" value="UniProtKB-SubCell"/>
</dbReference>
<comment type="caution">
    <text evidence="9">The sequence shown here is derived from an EMBL/GenBank/DDBJ whole genome shotgun (WGS) entry which is preliminary data.</text>
</comment>
<proteinExistence type="inferred from homology"/>
<dbReference type="InterPro" id="IPR015168">
    <property type="entry name" value="SsuA/THI5"/>
</dbReference>
<feature type="domain" description="Solute-binding protein family 3/N-terminal" evidence="8">
    <location>
        <begin position="43"/>
        <end position="258"/>
    </location>
</feature>
<comment type="similarity">
    <text evidence="2">Belongs to the bacterial solute-binding protein SsuA/TauA family.</text>
</comment>
<evidence type="ECO:0000256" key="5">
    <source>
        <dbReference type="ARBA" id="ARBA00055538"/>
    </source>
</evidence>
<dbReference type="GO" id="GO:0042626">
    <property type="term" value="F:ATPase-coupled transmembrane transporter activity"/>
    <property type="evidence" value="ECO:0007669"/>
    <property type="project" value="InterPro"/>
</dbReference>
<evidence type="ECO:0000259" key="8">
    <source>
        <dbReference type="SMART" id="SM00062"/>
    </source>
</evidence>
<dbReference type="GO" id="GO:0016020">
    <property type="term" value="C:membrane"/>
    <property type="evidence" value="ECO:0007669"/>
    <property type="project" value="InterPro"/>
</dbReference>
<dbReference type="InterPro" id="IPR010067">
    <property type="entry name" value="ABC_SsuA_sub-bd"/>
</dbReference>
<dbReference type="InterPro" id="IPR001638">
    <property type="entry name" value="Solute-binding_3/MltF_N"/>
</dbReference>
<dbReference type="AlphaFoldDB" id="A0A3A4KQT9"/>
<dbReference type="EMBL" id="QZFU01000013">
    <property type="protein sequence ID" value="RJO78381.1"/>
    <property type="molecule type" value="Genomic_DNA"/>
</dbReference>
<dbReference type="PANTHER" id="PTHR30024">
    <property type="entry name" value="ALIPHATIC SULFONATES-BINDING PROTEIN-RELATED"/>
    <property type="match status" value="1"/>
</dbReference>
<dbReference type="RefSeq" id="WP_120038706.1">
    <property type="nucleotide sequence ID" value="NZ_QZFU01000013.1"/>
</dbReference>
<dbReference type="NCBIfam" id="TIGR01728">
    <property type="entry name" value="SsuA_fam"/>
    <property type="match status" value="1"/>
</dbReference>
<feature type="signal peptide" evidence="7">
    <location>
        <begin position="1"/>
        <end position="22"/>
    </location>
</feature>
<evidence type="ECO:0000313" key="10">
    <source>
        <dbReference type="Proteomes" id="UP000266677"/>
    </source>
</evidence>
<evidence type="ECO:0000256" key="2">
    <source>
        <dbReference type="ARBA" id="ARBA00010742"/>
    </source>
</evidence>
<keyword evidence="4 7" id="KW-0732">Signal</keyword>
<evidence type="ECO:0000313" key="9">
    <source>
        <dbReference type="EMBL" id="RJO78381.1"/>
    </source>
</evidence>
<keyword evidence="10" id="KW-1185">Reference proteome</keyword>
<dbReference type="Gene3D" id="3.40.190.10">
    <property type="entry name" value="Periplasmic binding protein-like II"/>
    <property type="match status" value="2"/>
</dbReference>
<protein>
    <recommendedName>
        <fullName evidence="6">Putative aliphatic sulfonates-binding protein</fullName>
    </recommendedName>
</protein>
<evidence type="ECO:0000256" key="4">
    <source>
        <dbReference type="ARBA" id="ARBA00022729"/>
    </source>
</evidence>
<comment type="function">
    <text evidence="5">Part of a binding-protein-dependent transport system for aliphatic sulfonates. Putative binding protein.</text>
</comment>
<dbReference type="SUPFAM" id="SSF53850">
    <property type="entry name" value="Periplasmic binding protein-like II"/>
    <property type="match status" value="1"/>
</dbReference>
<dbReference type="PROSITE" id="PS51257">
    <property type="entry name" value="PROKAR_LIPOPROTEIN"/>
    <property type="match status" value="1"/>
</dbReference>
<evidence type="ECO:0000256" key="6">
    <source>
        <dbReference type="ARBA" id="ARBA00070228"/>
    </source>
</evidence>
<dbReference type="Proteomes" id="UP000266677">
    <property type="component" value="Unassembled WGS sequence"/>
</dbReference>
<sequence length="334" mass="35154">MIRKFALATAFALLAALGAACGSNTGPDPAVRADGTVDLAQVTLRVGDQKGAGLQALLASSGELAQTPYKLSWSQFAFGPPILEAINAGAVDVGGVGNAPPVFAAAARSAIRIVGAYRLSLAGQAIVVPRDSPLRAPEQLRGKRIAVAKGSSAHQHLLAVLTRSGLKWSDIEAHYLQPADALAALSTGRVDAWAIWDPYTAQAEQRADARILVDGKGYVHGDSFYVAGAKTLTNKASAAALRDFLARVQRAHAWANDHPEQWARTYADLTGLPYEVTLAAARRDPVRDHSLDPDTVAAEQEVADSFTAAGLIPGRVDMTAVTDTRFNDIFPGLS</sequence>
<feature type="chain" id="PRO_5039552093" description="Putative aliphatic sulfonates-binding protein" evidence="7">
    <location>
        <begin position="23"/>
        <end position="334"/>
    </location>
</feature>
<organism evidence="9 10">
    <name type="scientific">Nocardia panacis</name>
    <dbReference type="NCBI Taxonomy" id="2340916"/>
    <lineage>
        <taxon>Bacteria</taxon>
        <taxon>Bacillati</taxon>
        <taxon>Actinomycetota</taxon>
        <taxon>Actinomycetes</taxon>
        <taxon>Mycobacteriales</taxon>
        <taxon>Nocardiaceae</taxon>
        <taxon>Nocardia</taxon>
    </lineage>
</organism>
<dbReference type="FunFam" id="3.40.190.10:FF:000050">
    <property type="entry name" value="Sulfonate ABC transporter substrate-binding protein"/>
    <property type="match status" value="1"/>
</dbReference>